<dbReference type="SUPFAM" id="SSF50630">
    <property type="entry name" value="Acid proteases"/>
    <property type="match status" value="1"/>
</dbReference>
<dbReference type="GO" id="GO:0003676">
    <property type="term" value="F:nucleic acid binding"/>
    <property type="evidence" value="ECO:0007669"/>
    <property type="project" value="InterPro"/>
</dbReference>
<dbReference type="InterPro" id="IPR001878">
    <property type="entry name" value="Znf_CCHC"/>
</dbReference>
<evidence type="ECO:0000256" key="2">
    <source>
        <dbReference type="SAM" id="Coils"/>
    </source>
</evidence>
<protein>
    <recommendedName>
        <fullName evidence="4">CCHC-type domain-containing protein</fullName>
    </recommendedName>
</protein>
<accession>A0A6L2J2I0</accession>
<comment type="caution">
    <text evidence="5">The sequence shown here is derived from an EMBL/GenBank/DDBJ whole genome shotgun (WGS) entry which is preliminary data.</text>
</comment>
<dbReference type="SUPFAM" id="SSF56672">
    <property type="entry name" value="DNA/RNA polymerases"/>
    <property type="match status" value="1"/>
</dbReference>
<dbReference type="InterPro" id="IPR032567">
    <property type="entry name" value="RTL1-rel"/>
</dbReference>
<dbReference type="PANTHER" id="PTHR15503">
    <property type="entry name" value="LDOC1 RELATED"/>
    <property type="match status" value="1"/>
</dbReference>
<gene>
    <name evidence="5" type="ORF">Tci_002999</name>
</gene>
<reference evidence="5" key="1">
    <citation type="journal article" date="2019" name="Sci. Rep.">
        <title>Draft genome of Tanacetum cinerariifolium, the natural source of mosquito coil.</title>
        <authorList>
            <person name="Yamashiro T."/>
            <person name="Shiraishi A."/>
            <person name="Satake H."/>
            <person name="Nakayama K."/>
        </authorList>
    </citation>
    <scope>NUCLEOTIDE SEQUENCE</scope>
</reference>
<dbReference type="InterPro" id="IPR043502">
    <property type="entry name" value="DNA/RNA_pol_sf"/>
</dbReference>
<feature type="compositionally biased region" description="Basic and acidic residues" evidence="3">
    <location>
        <begin position="197"/>
        <end position="220"/>
    </location>
</feature>
<dbReference type="Gene3D" id="3.10.10.10">
    <property type="entry name" value="HIV Type 1 Reverse Transcriptase, subunit A, domain 1"/>
    <property type="match status" value="1"/>
</dbReference>
<organism evidence="5">
    <name type="scientific">Tanacetum cinerariifolium</name>
    <name type="common">Dalmatian daisy</name>
    <name type="synonym">Chrysanthemum cinerariifolium</name>
    <dbReference type="NCBI Taxonomy" id="118510"/>
    <lineage>
        <taxon>Eukaryota</taxon>
        <taxon>Viridiplantae</taxon>
        <taxon>Streptophyta</taxon>
        <taxon>Embryophyta</taxon>
        <taxon>Tracheophyta</taxon>
        <taxon>Spermatophyta</taxon>
        <taxon>Magnoliopsida</taxon>
        <taxon>eudicotyledons</taxon>
        <taxon>Gunneridae</taxon>
        <taxon>Pentapetalae</taxon>
        <taxon>asterids</taxon>
        <taxon>campanulids</taxon>
        <taxon>Asterales</taxon>
        <taxon>Asteraceae</taxon>
        <taxon>Asteroideae</taxon>
        <taxon>Anthemideae</taxon>
        <taxon>Anthemidinae</taxon>
        <taxon>Tanacetum</taxon>
    </lineage>
</organism>
<feature type="region of interest" description="Disordered" evidence="3">
    <location>
        <begin position="193"/>
        <end position="220"/>
    </location>
</feature>
<sequence length="547" mass="61668">MAKEQKGKGKSRAGRLLHHEVEGQVDKLVEEVEELENQQAELVVERVIKQLQDLLPTIIAKVENHASNIQGDIRSANVGNGRIGGSYKEFMACNLKYYDGKGGAIVCTHWIEKIDSVQDMSGCGANQKVKYTPDLFIGKEFCPNNELQKLETKFWCHAIVGAGHAAYIDRFHELARLVPHLVTLENKSIERNGSLRKNTEKRGNRGELSRNENVRDDNKRSRIGRAFVTVTNPVGKEYTGTTPKYTNCSFHHNLEMPCRKCTNCNCFGHFAKDCKAGPRMVTPVNARNPTTPRGAYFEFGGTDHYKASCPRLNRAPRQEGNRQNQPMAIEGGQGHGNNGNPTRRGAFMMGAEEARQDPNIMTGTFTLKNHYATTLFDSDADYSFVSTTFIHLLDIESSDLGFNYEIKITSGKLVEINKFIRDCKLEIKGHTFDIDLIPFGHESFDVIVGMDWLSWHKAEVVCHEKVVRIPLPHGKILRVLGEKPKEKVRHLMRLPPPREFEFRIDLIPGAMPVSKSPYHLAPSKMEELSSQLRELQDKGFIRPSSSP</sequence>
<dbReference type="PROSITE" id="PS50158">
    <property type="entry name" value="ZF_CCHC"/>
    <property type="match status" value="1"/>
</dbReference>
<keyword evidence="1" id="KW-0479">Metal-binding</keyword>
<dbReference type="InterPro" id="IPR021109">
    <property type="entry name" value="Peptidase_aspartic_dom_sf"/>
</dbReference>
<feature type="region of interest" description="Disordered" evidence="3">
    <location>
        <begin position="314"/>
        <end position="343"/>
    </location>
</feature>
<dbReference type="Gene3D" id="2.40.70.10">
    <property type="entry name" value="Acid Proteases"/>
    <property type="match status" value="1"/>
</dbReference>
<name>A0A6L2J2I0_TANCI</name>
<evidence type="ECO:0000256" key="1">
    <source>
        <dbReference type="PROSITE-ProRule" id="PRU00047"/>
    </source>
</evidence>
<feature type="domain" description="CCHC-type" evidence="4">
    <location>
        <begin position="259"/>
        <end position="275"/>
    </location>
</feature>
<dbReference type="Gene3D" id="4.10.60.10">
    <property type="entry name" value="Zinc finger, CCHC-type"/>
    <property type="match status" value="1"/>
</dbReference>
<evidence type="ECO:0000259" key="4">
    <source>
        <dbReference type="PROSITE" id="PS50158"/>
    </source>
</evidence>
<dbReference type="CDD" id="cd00303">
    <property type="entry name" value="retropepsin_like"/>
    <property type="match status" value="1"/>
</dbReference>
<dbReference type="PANTHER" id="PTHR15503:SF45">
    <property type="entry name" value="RNA-DIRECTED DNA POLYMERASE HOMOLOG"/>
    <property type="match status" value="1"/>
</dbReference>
<evidence type="ECO:0000313" key="5">
    <source>
        <dbReference type="EMBL" id="GEU31021.1"/>
    </source>
</evidence>
<keyword evidence="2" id="KW-0175">Coiled coil</keyword>
<dbReference type="EMBL" id="BKCJ010000211">
    <property type="protein sequence ID" value="GEU31021.1"/>
    <property type="molecule type" value="Genomic_DNA"/>
</dbReference>
<feature type="coiled-coil region" evidence="2">
    <location>
        <begin position="18"/>
        <end position="45"/>
    </location>
</feature>
<evidence type="ECO:0000256" key="3">
    <source>
        <dbReference type="SAM" id="MobiDB-lite"/>
    </source>
</evidence>
<keyword evidence="1" id="KW-0862">Zinc</keyword>
<proteinExistence type="predicted"/>
<dbReference type="AlphaFoldDB" id="A0A6L2J2I0"/>
<dbReference type="GO" id="GO:0008270">
    <property type="term" value="F:zinc ion binding"/>
    <property type="evidence" value="ECO:0007669"/>
    <property type="project" value="UniProtKB-KW"/>
</dbReference>
<keyword evidence="1" id="KW-0863">Zinc-finger</keyword>
<dbReference type="Pfam" id="PF08284">
    <property type="entry name" value="RVP_2"/>
    <property type="match status" value="1"/>
</dbReference>